<comment type="caution">
    <text evidence="8">Lacks conserved residue(s) required for the propagation of feature annotation.</text>
</comment>
<dbReference type="PANTHER" id="PTHR43740:SF2">
    <property type="entry name" value="LEUCINE--TRNA LIGASE, MITOCHONDRIAL"/>
    <property type="match status" value="1"/>
</dbReference>
<evidence type="ECO:0000256" key="3">
    <source>
        <dbReference type="ARBA" id="ARBA00022741"/>
    </source>
</evidence>
<accession>A0A0C1CBK8</accession>
<sequence>MDKKMQKYNHKQIEKKWQKYWLDHKTYKVEIDRAKPKYYVLDMFPYPSGSGLHVGHPEGYTATDILARYKRQKGFNVLHPMGWDNFGLPAEQYAIRTGTHPAVTTKKNVENFKRQLQSLGFSYDWDREISTSDPSYYKWTQWIFTKLYEKGLAYEAEMSVNFCPALGTVLANEEIENGRAKEGGHVVERRPLRQWVLKITAYAERLLQDLDLLDWPEGLKKLQANWIGRSEGVQVDFLIDGTDEKITVFTTCPHTLFGATYVVLAPEHPLIKQITTTAQKDAIEGYQKETASKSDFDRTEMAKNKTGVFTGAYAINPVNQQKIPIWIADYVLINYGTGAVMAVPSHDERDFEFATQYELPFVQVIDPELTAEDENHDQIQQAIACGKKCWTGNGKAINSQHNDFSINGLTTEQAKESVANWLESNQKGRKTISFKLRDWLFSRQRYWGEPFPLLHFEDGTIRTLDLDELPLCPPQISQYKPASDGSSPLANAPEWVFITDVKTGKAARRETNTMPQWAGSCWYYIRFCDPHNDVEAWSKEAEQYWLPVDLYVGGVEHAVLHLLYSRFWHKVLYDCGFLSTSEPFQTLRNQGLITARSFQNSLGAYVAPEDVQEKEGEYFHRETGEKLKSQIEKMSKSKLNGVSPDEIIEEFGADSLRLYEMFMGPLEKEKVWNTDAVSGCRRFLARFYDLAVSPKLTQETTVEALKLGHRLVKGVEEDIVAMQFNTAIAKMMEFINDFSKLDTYPASVLKMAAQALYPFAPHLAEEIWEILGIKESLSYTSYPQAEQCYLEDSTVLYVVQVNGKLRGRFELPKDQTEEQIVEAAKKDPGIQRHIAGTEIIKVIFVPNKLLNFVVRQ</sequence>
<evidence type="ECO:0000256" key="6">
    <source>
        <dbReference type="ARBA" id="ARBA00023146"/>
    </source>
</evidence>
<dbReference type="SUPFAM" id="SSF47323">
    <property type="entry name" value="Anticodon-binding domain of a subclass of class I aminoacyl-tRNA synthetases"/>
    <property type="match status" value="1"/>
</dbReference>
<dbReference type="GO" id="GO:0004823">
    <property type="term" value="F:leucine-tRNA ligase activity"/>
    <property type="evidence" value="ECO:0007669"/>
    <property type="project" value="UniProtKB-UniRule"/>
</dbReference>
<evidence type="ECO:0000256" key="5">
    <source>
        <dbReference type="ARBA" id="ARBA00022917"/>
    </source>
</evidence>
<proteinExistence type="inferred from homology"/>
<dbReference type="Proteomes" id="UP000031307">
    <property type="component" value="Unassembled WGS sequence"/>
</dbReference>
<evidence type="ECO:0000256" key="7">
    <source>
        <dbReference type="ARBA" id="ARBA00047469"/>
    </source>
</evidence>
<dbReference type="GO" id="GO:0005524">
    <property type="term" value="F:ATP binding"/>
    <property type="evidence" value="ECO:0007669"/>
    <property type="project" value="UniProtKB-UniRule"/>
</dbReference>
<evidence type="ECO:0000313" key="13">
    <source>
        <dbReference type="EMBL" id="KIA78315.1"/>
    </source>
</evidence>
<dbReference type="EC" id="6.1.1.4" evidence="8"/>
<dbReference type="FunFam" id="3.40.50.620:FF:000077">
    <property type="entry name" value="Leucine--tRNA ligase"/>
    <property type="match status" value="1"/>
</dbReference>
<reference evidence="13 14" key="1">
    <citation type="journal article" date="2014" name="Mol. Biol. Evol.">
        <title>Massive expansion of Ubiquitination-related gene families within the Chlamydiae.</title>
        <authorList>
            <person name="Domman D."/>
            <person name="Collingro A."/>
            <person name="Lagkouvardos I."/>
            <person name="Gehre L."/>
            <person name="Weinmaier T."/>
            <person name="Rattei T."/>
            <person name="Subtil A."/>
            <person name="Horn M."/>
        </authorList>
    </citation>
    <scope>NUCLEOTIDE SEQUENCE [LARGE SCALE GENOMIC DNA]</scope>
    <source>
        <strain evidence="13 14">OEW1</strain>
    </source>
</reference>
<dbReference type="AlphaFoldDB" id="A0A0C1CBK8"/>
<evidence type="ECO:0000259" key="11">
    <source>
        <dbReference type="Pfam" id="PF09334"/>
    </source>
</evidence>
<evidence type="ECO:0000256" key="8">
    <source>
        <dbReference type="HAMAP-Rule" id="MF_00049"/>
    </source>
</evidence>
<dbReference type="PRINTS" id="PR00985">
    <property type="entry name" value="TRNASYNTHLEU"/>
</dbReference>
<evidence type="ECO:0000256" key="4">
    <source>
        <dbReference type="ARBA" id="ARBA00022840"/>
    </source>
</evidence>
<dbReference type="Gene3D" id="3.40.50.620">
    <property type="entry name" value="HUPs"/>
    <property type="match status" value="2"/>
</dbReference>
<keyword evidence="4 8" id="KW-0067">ATP-binding</keyword>
<feature type="domain" description="Leucyl-tRNA synthetase editing" evidence="12">
    <location>
        <begin position="225"/>
        <end position="423"/>
    </location>
</feature>
<keyword evidence="2 8" id="KW-0436">Ligase</keyword>
<dbReference type="InterPro" id="IPR002302">
    <property type="entry name" value="Leu-tRNA-ligase"/>
</dbReference>
<dbReference type="Pfam" id="PF09334">
    <property type="entry name" value="tRNA-synt_1g"/>
    <property type="match status" value="1"/>
</dbReference>
<gene>
    <name evidence="8 13" type="primary">leuS</name>
    <name evidence="13" type="ORF">DB43_EH00040</name>
</gene>
<keyword evidence="3 8" id="KW-0547">Nucleotide-binding</keyword>
<dbReference type="InterPro" id="IPR013155">
    <property type="entry name" value="M/V/L/I-tRNA-synth_anticd-bd"/>
</dbReference>
<evidence type="ECO:0000259" key="12">
    <source>
        <dbReference type="Pfam" id="PF13603"/>
    </source>
</evidence>
<dbReference type="GO" id="GO:0006429">
    <property type="term" value="P:leucyl-tRNA aminoacylation"/>
    <property type="evidence" value="ECO:0007669"/>
    <property type="project" value="UniProtKB-UniRule"/>
</dbReference>
<dbReference type="CDD" id="cd07958">
    <property type="entry name" value="Anticodon_Ia_Leu_BEm"/>
    <property type="match status" value="1"/>
</dbReference>
<dbReference type="InterPro" id="IPR009080">
    <property type="entry name" value="tRNAsynth_Ia_anticodon-bd"/>
</dbReference>
<dbReference type="PATRIC" id="fig|83552.4.peg.481"/>
<dbReference type="Gene3D" id="1.10.730.10">
    <property type="entry name" value="Isoleucyl-tRNA Synthetase, Domain 1"/>
    <property type="match status" value="1"/>
</dbReference>
<dbReference type="EMBL" id="JSAM01000027">
    <property type="protein sequence ID" value="KIA78315.1"/>
    <property type="molecule type" value="Genomic_DNA"/>
</dbReference>
<dbReference type="Pfam" id="PF13603">
    <property type="entry name" value="tRNA-synt_1_2"/>
    <property type="match status" value="1"/>
</dbReference>
<evidence type="ECO:0000256" key="1">
    <source>
        <dbReference type="ARBA" id="ARBA00005594"/>
    </source>
</evidence>
<dbReference type="InterPro" id="IPR014729">
    <property type="entry name" value="Rossmann-like_a/b/a_fold"/>
</dbReference>
<dbReference type="InterPro" id="IPR025709">
    <property type="entry name" value="Leu_tRNA-synth_edit"/>
</dbReference>
<comment type="similarity">
    <text evidence="1 8 9">Belongs to the class-I aminoacyl-tRNA synthetase family.</text>
</comment>
<evidence type="ECO:0000313" key="14">
    <source>
        <dbReference type="Proteomes" id="UP000031307"/>
    </source>
</evidence>
<dbReference type="GO" id="GO:0005829">
    <property type="term" value="C:cytosol"/>
    <property type="evidence" value="ECO:0007669"/>
    <property type="project" value="TreeGrafter"/>
</dbReference>
<comment type="subcellular location">
    <subcellularLocation>
        <location evidence="8">Cytoplasm</location>
    </subcellularLocation>
</comment>
<dbReference type="PANTHER" id="PTHR43740">
    <property type="entry name" value="LEUCYL-TRNA SYNTHETASE"/>
    <property type="match status" value="1"/>
</dbReference>
<dbReference type="Pfam" id="PF08264">
    <property type="entry name" value="Anticodon_1"/>
    <property type="match status" value="1"/>
</dbReference>
<feature type="domain" description="Methionyl/Valyl/Leucyl/Isoleucyl-tRNA synthetase anticodon-binding" evidence="10">
    <location>
        <begin position="708"/>
        <end position="818"/>
    </location>
</feature>
<keyword evidence="6 8" id="KW-0030">Aminoacyl-tRNA synthetase</keyword>
<name>A0A0C1CBK8_9BACT</name>
<keyword evidence="5 8" id="KW-0648">Protein biosynthesis</keyword>
<keyword evidence="8" id="KW-0963">Cytoplasm</keyword>
<feature type="domain" description="Methionyl/Leucyl tRNA synthetase" evidence="11">
    <location>
        <begin position="43"/>
        <end position="176"/>
    </location>
</feature>
<dbReference type="NCBIfam" id="TIGR00396">
    <property type="entry name" value="leuS_bact"/>
    <property type="match status" value="1"/>
</dbReference>
<dbReference type="GO" id="GO:0002161">
    <property type="term" value="F:aminoacyl-tRNA deacylase activity"/>
    <property type="evidence" value="ECO:0007669"/>
    <property type="project" value="InterPro"/>
</dbReference>
<evidence type="ECO:0000259" key="10">
    <source>
        <dbReference type="Pfam" id="PF08264"/>
    </source>
</evidence>
<dbReference type="FunFam" id="3.40.50.620:FF:000056">
    <property type="entry name" value="Leucine--tRNA ligase"/>
    <property type="match status" value="1"/>
</dbReference>
<dbReference type="SUPFAM" id="SSF52374">
    <property type="entry name" value="Nucleotidylyl transferase"/>
    <property type="match status" value="1"/>
</dbReference>
<organism evidence="13 14">
    <name type="scientific">Parachlamydia acanthamoebae</name>
    <dbReference type="NCBI Taxonomy" id="83552"/>
    <lineage>
        <taxon>Bacteria</taxon>
        <taxon>Pseudomonadati</taxon>
        <taxon>Chlamydiota</taxon>
        <taxon>Chlamydiia</taxon>
        <taxon>Parachlamydiales</taxon>
        <taxon>Parachlamydiaceae</taxon>
        <taxon>Parachlamydia</taxon>
    </lineage>
</organism>
<dbReference type="SUPFAM" id="SSF50677">
    <property type="entry name" value="ValRS/IleRS/LeuRS editing domain"/>
    <property type="match status" value="1"/>
</dbReference>
<dbReference type="FunFam" id="1.10.730.10:FF:000011">
    <property type="entry name" value="Leucine--tRNA ligase chloroplastic/mitochondrial"/>
    <property type="match status" value="1"/>
</dbReference>
<dbReference type="CDD" id="cd00812">
    <property type="entry name" value="LeuRS_core"/>
    <property type="match status" value="1"/>
</dbReference>
<dbReference type="InterPro" id="IPR015413">
    <property type="entry name" value="Methionyl/Leucyl_tRNA_Synth"/>
</dbReference>
<evidence type="ECO:0000256" key="9">
    <source>
        <dbReference type="RuleBase" id="RU363039"/>
    </source>
</evidence>
<dbReference type="HAMAP" id="MF_00049_B">
    <property type="entry name" value="Leu_tRNA_synth_B"/>
    <property type="match status" value="1"/>
</dbReference>
<protein>
    <recommendedName>
        <fullName evidence="8">Leucine--tRNA ligase</fullName>
        <ecNumber evidence="8">6.1.1.4</ecNumber>
    </recommendedName>
    <alternativeName>
        <fullName evidence="8">Leucyl-tRNA synthetase</fullName>
        <shortName evidence="8">LeuRS</shortName>
    </alternativeName>
</protein>
<evidence type="ECO:0000256" key="2">
    <source>
        <dbReference type="ARBA" id="ARBA00022598"/>
    </source>
</evidence>
<feature type="short sequence motif" description="'KMSKS' region" evidence="8">
    <location>
        <begin position="633"/>
        <end position="637"/>
    </location>
</feature>
<feature type="binding site" evidence="8">
    <location>
        <position position="636"/>
    </location>
    <ligand>
        <name>ATP</name>
        <dbReference type="ChEBI" id="CHEBI:30616"/>
    </ligand>
</feature>
<comment type="caution">
    <text evidence="13">The sequence shown here is derived from an EMBL/GenBank/DDBJ whole genome shotgun (WGS) entry which is preliminary data.</text>
</comment>
<comment type="catalytic activity">
    <reaction evidence="7 8">
        <text>tRNA(Leu) + L-leucine + ATP = L-leucyl-tRNA(Leu) + AMP + diphosphate</text>
        <dbReference type="Rhea" id="RHEA:11688"/>
        <dbReference type="Rhea" id="RHEA-COMP:9613"/>
        <dbReference type="Rhea" id="RHEA-COMP:9622"/>
        <dbReference type="ChEBI" id="CHEBI:30616"/>
        <dbReference type="ChEBI" id="CHEBI:33019"/>
        <dbReference type="ChEBI" id="CHEBI:57427"/>
        <dbReference type="ChEBI" id="CHEBI:78442"/>
        <dbReference type="ChEBI" id="CHEBI:78494"/>
        <dbReference type="ChEBI" id="CHEBI:456215"/>
        <dbReference type="EC" id="6.1.1.4"/>
    </reaction>
</comment>
<dbReference type="InterPro" id="IPR009008">
    <property type="entry name" value="Val/Leu/Ile-tRNA-synth_edit"/>
</dbReference>